<feature type="binding site" evidence="9">
    <location>
        <begin position="120"/>
        <end position="123"/>
    </location>
    <ligand>
        <name>ATP</name>
        <dbReference type="ChEBI" id="CHEBI:30616"/>
    </ligand>
</feature>
<proteinExistence type="inferred from homology"/>
<dbReference type="Proteomes" id="UP001500353">
    <property type="component" value="Unassembled WGS sequence"/>
</dbReference>
<feature type="binding site" evidence="9">
    <location>
        <position position="38"/>
    </location>
    <ligand>
        <name>Mg(2+)</name>
        <dbReference type="ChEBI" id="CHEBI:18420"/>
    </ligand>
</feature>
<dbReference type="Pfam" id="PF13500">
    <property type="entry name" value="AAA_26"/>
    <property type="match status" value="1"/>
</dbReference>
<dbReference type="SUPFAM" id="SSF52540">
    <property type="entry name" value="P-loop containing nucleoside triphosphate hydrolases"/>
    <property type="match status" value="1"/>
</dbReference>
<comment type="caution">
    <text evidence="9">Lacks conserved residue(s) required for the propagation of feature annotation.</text>
</comment>
<keyword evidence="11" id="KW-1185">Reference proteome</keyword>
<comment type="catalytic activity">
    <reaction evidence="9">
        <text>(7R,8S)-7,8-diammoniononanoate + CO2 + ATP = (4R,5S)-dethiobiotin + ADP + phosphate + 3 H(+)</text>
        <dbReference type="Rhea" id="RHEA:15805"/>
        <dbReference type="ChEBI" id="CHEBI:15378"/>
        <dbReference type="ChEBI" id="CHEBI:16526"/>
        <dbReference type="ChEBI" id="CHEBI:30616"/>
        <dbReference type="ChEBI" id="CHEBI:43474"/>
        <dbReference type="ChEBI" id="CHEBI:149469"/>
        <dbReference type="ChEBI" id="CHEBI:149473"/>
        <dbReference type="ChEBI" id="CHEBI:456216"/>
        <dbReference type="EC" id="6.3.3.3"/>
    </reaction>
</comment>
<dbReference type="InterPro" id="IPR027417">
    <property type="entry name" value="P-loop_NTPase"/>
</dbReference>
<dbReference type="NCBIfam" id="TIGR00347">
    <property type="entry name" value="bioD"/>
    <property type="match status" value="1"/>
</dbReference>
<comment type="similarity">
    <text evidence="9">Belongs to the dethiobiotin synthetase family.</text>
</comment>
<feature type="binding site" evidence="9">
    <location>
        <begin position="34"/>
        <end position="39"/>
    </location>
    <ligand>
        <name>ATP</name>
        <dbReference type="ChEBI" id="CHEBI:30616"/>
    </ligand>
</feature>
<dbReference type="PIRSF" id="PIRSF006755">
    <property type="entry name" value="DTB_synth"/>
    <property type="match status" value="1"/>
</dbReference>
<dbReference type="InterPro" id="IPR004472">
    <property type="entry name" value="DTB_synth_BioD"/>
</dbReference>
<feature type="binding site" evidence="9">
    <location>
        <position position="58"/>
    </location>
    <ligand>
        <name>substrate</name>
    </ligand>
</feature>
<evidence type="ECO:0000256" key="5">
    <source>
        <dbReference type="ARBA" id="ARBA00022756"/>
    </source>
</evidence>
<evidence type="ECO:0000313" key="11">
    <source>
        <dbReference type="Proteomes" id="UP001500353"/>
    </source>
</evidence>
<evidence type="ECO:0000256" key="7">
    <source>
        <dbReference type="ARBA" id="ARBA00022842"/>
    </source>
</evidence>
<feature type="active site" evidence="9">
    <location>
        <position position="54"/>
    </location>
</feature>
<dbReference type="HAMAP" id="MF_00336">
    <property type="entry name" value="BioD"/>
    <property type="match status" value="1"/>
</dbReference>
<accession>A0ABP9M2H2</accession>
<evidence type="ECO:0000256" key="1">
    <source>
        <dbReference type="ARBA" id="ARBA00022490"/>
    </source>
</evidence>
<evidence type="ECO:0000256" key="6">
    <source>
        <dbReference type="ARBA" id="ARBA00022840"/>
    </source>
</evidence>
<dbReference type="CDD" id="cd03109">
    <property type="entry name" value="DTBS"/>
    <property type="match status" value="1"/>
</dbReference>
<comment type="pathway">
    <text evidence="9">Cofactor biosynthesis; biotin biosynthesis; biotin from 7,8-diaminononanoate: step 1/2.</text>
</comment>
<feature type="binding site" evidence="9">
    <location>
        <position position="65"/>
    </location>
    <ligand>
        <name>ATP</name>
        <dbReference type="ChEBI" id="CHEBI:30616"/>
    </ligand>
</feature>
<comment type="subunit">
    <text evidence="9">Homodimer.</text>
</comment>
<keyword evidence="3 9" id="KW-0479">Metal-binding</keyword>
<keyword evidence="2 9" id="KW-0436">Ligase</keyword>
<evidence type="ECO:0000256" key="9">
    <source>
        <dbReference type="HAMAP-Rule" id="MF_00336"/>
    </source>
</evidence>
<dbReference type="EMBL" id="BAABHX010000002">
    <property type="protein sequence ID" value="GAA5087576.1"/>
    <property type="molecule type" value="Genomic_DNA"/>
</dbReference>
<feature type="binding site" evidence="9">
    <location>
        <position position="65"/>
    </location>
    <ligand>
        <name>Mg(2+)</name>
        <dbReference type="ChEBI" id="CHEBI:18420"/>
    </ligand>
</feature>
<comment type="function">
    <text evidence="9">Catalyzes a mechanistically unusual reaction, the ATP-dependent insertion of CO2 between the N7 and N8 nitrogen atoms of 7,8-diaminopelargonic acid (DAPA, also called 7,8-diammoniononanoate) to form a ureido ring.</text>
</comment>
<keyword evidence="6 9" id="KW-0067">ATP-binding</keyword>
<evidence type="ECO:0000256" key="4">
    <source>
        <dbReference type="ARBA" id="ARBA00022741"/>
    </source>
</evidence>
<keyword evidence="1 9" id="KW-0963">Cytoplasm</keyword>
<protein>
    <recommendedName>
        <fullName evidence="9">ATP-dependent dethiobiotin synthetase BioD</fullName>
        <ecNumber evidence="9">6.3.3.3</ecNumber>
    </recommendedName>
    <alternativeName>
        <fullName evidence="9">DTB synthetase</fullName>
        <shortName evidence="9">DTBS</shortName>
    </alternativeName>
    <alternativeName>
        <fullName evidence="9">Dethiobiotin synthase</fullName>
    </alternativeName>
</protein>
<dbReference type="PANTHER" id="PTHR43210:SF2">
    <property type="entry name" value="ATP-DEPENDENT DETHIOBIOTIN SYNTHETASE BIOD 2"/>
    <property type="match status" value="1"/>
</dbReference>
<feature type="binding site" evidence="9">
    <location>
        <begin position="205"/>
        <end position="207"/>
    </location>
    <ligand>
        <name>ATP</name>
        <dbReference type="ChEBI" id="CHEBI:30616"/>
    </ligand>
</feature>
<evidence type="ECO:0000256" key="3">
    <source>
        <dbReference type="ARBA" id="ARBA00022723"/>
    </source>
</evidence>
<comment type="catalytic activity">
    <reaction evidence="8">
        <text>(7R,8S)-8-amino-7-(carboxyamino)nonanoate + ATP = (4R,5S)-dethiobiotin + ADP + phosphate + H(+)</text>
        <dbReference type="Rhea" id="RHEA:63684"/>
        <dbReference type="ChEBI" id="CHEBI:15378"/>
        <dbReference type="ChEBI" id="CHEBI:30616"/>
        <dbReference type="ChEBI" id="CHEBI:43474"/>
        <dbReference type="ChEBI" id="CHEBI:149470"/>
        <dbReference type="ChEBI" id="CHEBI:149473"/>
        <dbReference type="ChEBI" id="CHEBI:456216"/>
    </reaction>
</comment>
<reference evidence="11" key="1">
    <citation type="journal article" date="2019" name="Int. J. Syst. Evol. Microbiol.">
        <title>The Global Catalogue of Microorganisms (GCM) 10K type strain sequencing project: providing services to taxonomists for standard genome sequencing and annotation.</title>
        <authorList>
            <consortium name="The Broad Institute Genomics Platform"/>
            <consortium name="The Broad Institute Genome Sequencing Center for Infectious Disease"/>
            <person name="Wu L."/>
            <person name="Ma J."/>
        </authorList>
    </citation>
    <scope>NUCLEOTIDE SEQUENCE [LARGE SCALE GENOMIC DNA]</scope>
    <source>
        <strain evidence="11">JCM 18019</strain>
    </source>
</reference>
<evidence type="ECO:0000313" key="10">
    <source>
        <dbReference type="EMBL" id="GAA5087576.1"/>
    </source>
</evidence>
<keyword evidence="5 9" id="KW-0093">Biotin biosynthesis</keyword>
<organism evidence="10 11">
    <name type="scientific">Chryseobacterium ginsengisoli</name>
    <dbReference type="NCBI Taxonomy" id="363853"/>
    <lineage>
        <taxon>Bacteria</taxon>
        <taxon>Pseudomonadati</taxon>
        <taxon>Bacteroidota</taxon>
        <taxon>Flavobacteriia</taxon>
        <taxon>Flavobacteriales</taxon>
        <taxon>Weeksellaceae</taxon>
        <taxon>Chryseobacterium group</taxon>
        <taxon>Chryseobacterium</taxon>
    </lineage>
</organism>
<dbReference type="EC" id="6.3.3.3" evidence="9"/>
<keyword evidence="4 9" id="KW-0547">Nucleotide-binding</keyword>
<dbReference type="PANTHER" id="PTHR43210">
    <property type="entry name" value="DETHIOBIOTIN SYNTHETASE"/>
    <property type="match status" value="1"/>
</dbReference>
<feature type="binding site" evidence="9">
    <location>
        <position position="120"/>
    </location>
    <ligand>
        <name>Mg(2+)</name>
        <dbReference type="ChEBI" id="CHEBI:18420"/>
    </ligand>
</feature>
<sequence length="225" mass="25754">MTNWVDKNMDIKKVEKETKNLEQKLLFVTGIGTEVGKTVCSAVLTKYFNADYWKPVQSGDLDFSDSMKIKNWVGENTVCHPETHRFQLAASPHQSAKEEGITIDLNEFKIPEIKNNLIVEGAGGLMVPLNDRKFIIDLIEKLNIPVALVIRNYLGCINHTLLSIMALNQRKIKLQYLILNGNFPFETERIICENIQQETKILRIPDIENLTKENIESITKQLEKI</sequence>
<evidence type="ECO:0000256" key="2">
    <source>
        <dbReference type="ARBA" id="ARBA00022598"/>
    </source>
</evidence>
<comment type="caution">
    <text evidence="10">The sequence shown here is derived from an EMBL/GenBank/DDBJ whole genome shotgun (WGS) entry which is preliminary data.</text>
</comment>
<comment type="cofactor">
    <cofactor evidence="9">
        <name>Mg(2+)</name>
        <dbReference type="ChEBI" id="CHEBI:18420"/>
    </cofactor>
</comment>
<gene>
    <name evidence="9 10" type="primary">bioD</name>
    <name evidence="10" type="ORF">GCM10023210_10510</name>
</gene>
<keyword evidence="7 9" id="KW-0460">Magnesium</keyword>
<name>A0ABP9M2H2_9FLAO</name>
<evidence type="ECO:0000256" key="8">
    <source>
        <dbReference type="ARBA" id="ARBA00047386"/>
    </source>
</evidence>
<comment type="subcellular location">
    <subcellularLocation>
        <location evidence="9">Cytoplasm</location>
    </subcellularLocation>
</comment>
<dbReference type="Gene3D" id="3.40.50.300">
    <property type="entry name" value="P-loop containing nucleotide triphosphate hydrolases"/>
    <property type="match status" value="1"/>
</dbReference>